<dbReference type="RefSeq" id="XP_001316483.1">
    <property type="nucleotide sequence ID" value="XM_001316448.1"/>
</dbReference>
<dbReference type="VEuPathDB" id="TrichDB:TVAGG3_0181910"/>
<dbReference type="InterPro" id="IPR037912">
    <property type="entry name" value="MCRS1"/>
</dbReference>
<dbReference type="PANTHER" id="PTHR13233:SF0">
    <property type="entry name" value="MICROSPHERULE PROTEIN 1"/>
    <property type="match status" value="1"/>
</dbReference>
<reference evidence="1" key="1">
    <citation type="submission" date="2006-10" db="EMBL/GenBank/DDBJ databases">
        <authorList>
            <person name="Amadeo P."/>
            <person name="Zhao Q."/>
            <person name="Wortman J."/>
            <person name="Fraser-Liggett C."/>
            <person name="Carlton J."/>
        </authorList>
    </citation>
    <scope>NUCLEOTIDE SEQUENCE</scope>
    <source>
        <strain evidence="1">G3</strain>
    </source>
</reference>
<name>A2EST4_TRIV3</name>
<proteinExistence type="predicted"/>
<evidence type="ECO:0000313" key="1">
    <source>
        <dbReference type="EMBL" id="EAY04260.1"/>
    </source>
</evidence>
<dbReference type="GO" id="GO:0002151">
    <property type="term" value="F:G-quadruplex RNA binding"/>
    <property type="evidence" value="ECO:0007669"/>
    <property type="project" value="InterPro"/>
</dbReference>
<keyword evidence="2" id="KW-1185">Reference proteome</keyword>
<dbReference type="GO" id="GO:0031011">
    <property type="term" value="C:Ino80 complex"/>
    <property type="evidence" value="ECO:0007669"/>
    <property type="project" value="InterPro"/>
</dbReference>
<dbReference type="GO" id="GO:0071339">
    <property type="term" value="C:MLL1 complex"/>
    <property type="evidence" value="ECO:0007669"/>
    <property type="project" value="InterPro"/>
</dbReference>
<dbReference type="GO" id="GO:0044545">
    <property type="term" value="C:NSL complex"/>
    <property type="evidence" value="ECO:0000318"/>
    <property type="project" value="GO_Central"/>
</dbReference>
<dbReference type="VEuPathDB" id="TrichDB:TVAG_390300"/>
<dbReference type="EMBL" id="DS113480">
    <property type="protein sequence ID" value="EAY04260.1"/>
    <property type="molecule type" value="Genomic_DNA"/>
</dbReference>
<gene>
    <name evidence="1" type="ORF">TVAG_390300</name>
</gene>
<dbReference type="KEGG" id="tva:4762115"/>
<accession>A2EST4</accession>
<dbReference type="GO" id="GO:0045944">
    <property type="term" value="P:positive regulation of transcription by RNA polymerase II"/>
    <property type="evidence" value="ECO:0000318"/>
    <property type="project" value="GO_Central"/>
</dbReference>
<reference evidence="1" key="2">
    <citation type="journal article" date="2007" name="Science">
        <title>Draft genome sequence of the sexually transmitted pathogen Trichomonas vaginalis.</title>
        <authorList>
            <person name="Carlton J.M."/>
            <person name="Hirt R.P."/>
            <person name="Silva J.C."/>
            <person name="Delcher A.L."/>
            <person name="Schatz M."/>
            <person name="Zhao Q."/>
            <person name="Wortman J.R."/>
            <person name="Bidwell S.L."/>
            <person name="Alsmark U.C.M."/>
            <person name="Besteiro S."/>
            <person name="Sicheritz-Ponten T."/>
            <person name="Noel C.J."/>
            <person name="Dacks J.B."/>
            <person name="Foster P.G."/>
            <person name="Simillion C."/>
            <person name="Van de Peer Y."/>
            <person name="Miranda-Saavedra D."/>
            <person name="Barton G.J."/>
            <person name="Westrop G.D."/>
            <person name="Mueller S."/>
            <person name="Dessi D."/>
            <person name="Fiori P.L."/>
            <person name="Ren Q."/>
            <person name="Paulsen I."/>
            <person name="Zhang H."/>
            <person name="Bastida-Corcuera F.D."/>
            <person name="Simoes-Barbosa A."/>
            <person name="Brown M.T."/>
            <person name="Hayes R.D."/>
            <person name="Mukherjee M."/>
            <person name="Okumura C.Y."/>
            <person name="Schneider R."/>
            <person name="Smith A.J."/>
            <person name="Vanacova S."/>
            <person name="Villalvazo M."/>
            <person name="Haas B.J."/>
            <person name="Pertea M."/>
            <person name="Feldblyum T.V."/>
            <person name="Utterback T.R."/>
            <person name="Shu C.L."/>
            <person name="Osoegawa K."/>
            <person name="de Jong P.J."/>
            <person name="Hrdy I."/>
            <person name="Horvathova L."/>
            <person name="Zubacova Z."/>
            <person name="Dolezal P."/>
            <person name="Malik S.B."/>
            <person name="Logsdon J.M. Jr."/>
            <person name="Henze K."/>
            <person name="Gupta A."/>
            <person name="Wang C.C."/>
            <person name="Dunne R.L."/>
            <person name="Upcroft J.A."/>
            <person name="Upcroft P."/>
            <person name="White O."/>
            <person name="Salzberg S.L."/>
            <person name="Tang P."/>
            <person name="Chiu C.-H."/>
            <person name="Lee Y.-S."/>
            <person name="Embley T.M."/>
            <person name="Coombs G.H."/>
            <person name="Mottram J.C."/>
            <person name="Tachezy J."/>
            <person name="Fraser-Liggett C.M."/>
            <person name="Johnson P.J."/>
        </authorList>
    </citation>
    <scope>NUCLEOTIDE SEQUENCE [LARGE SCALE GENOMIC DNA]</scope>
    <source>
        <strain evidence="1">G3</strain>
    </source>
</reference>
<evidence type="ECO:0000313" key="2">
    <source>
        <dbReference type="Proteomes" id="UP000001542"/>
    </source>
</evidence>
<dbReference type="STRING" id="5722.A2EST4"/>
<dbReference type="OrthoDB" id="691130at2759"/>
<dbReference type="InParanoid" id="A2EST4"/>
<dbReference type="PANTHER" id="PTHR13233">
    <property type="entry name" value="MICROSPHERULE PROTEIN 1"/>
    <property type="match status" value="1"/>
</dbReference>
<organism evidence="1 2">
    <name type="scientific">Trichomonas vaginalis (strain ATCC PRA-98 / G3)</name>
    <dbReference type="NCBI Taxonomy" id="412133"/>
    <lineage>
        <taxon>Eukaryota</taxon>
        <taxon>Metamonada</taxon>
        <taxon>Parabasalia</taxon>
        <taxon>Trichomonadida</taxon>
        <taxon>Trichomonadidae</taxon>
        <taxon>Trichomonas</taxon>
    </lineage>
</organism>
<dbReference type="Proteomes" id="UP000001542">
    <property type="component" value="Unassembled WGS sequence"/>
</dbReference>
<sequence length="351" mass="40361">MSSEEAENTNTKTETPTDDKKLYILLLSKLITSMPVDHLKNVYQNFISKESKSQVSLEQCEELYKKLLYEPNFAKEIIQNPDFKKKTIKSVQPTKEEEFYVYLVKKFYGSACLKELTTNLRSHLLFHHSDQQIKKIYESVSSLDSTKLSMLLVSYAYQLANDEASCINEKFTKEELEEAGVSQELYDWWKQSINIPEEHSTQAELNTNLIPDSKIETIEKSLEFLTQSSHPYFGIISSLEKDYIVKSKHYLIYDENIEDTDLLLTEVPEFTKPPNGNYGALIMFKKDLEFYLENVGSETIIVDAIDVLPGETIYLKDNAVIEFGEPALVFKINWVFVNNVRSSMAGTPNAL</sequence>
<dbReference type="AlphaFoldDB" id="A2EST4"/>
<protein>
    <submittedName>
        <fullName evidence="1">Uncharacterized protein</fullName>
    </submittedName>
</protein>